<dbReference type="GO" id="GO:0004743">
    <property type="term" value="F:pyruvate kinase activity"/>
    <property type="evidence" value="ECO:0007669"/>
    <property type="project" value="UniProtKB-EC"/>
</dbReference>
<dbReference type="GO" id="GO:0000287">
    <property type="term" value="F:magnesium ion binding"/>
    <property type="evidence" value="ECO:0007669"/>
    <property type="project" value="InterPro"/>
</dbReference>
<dbReference type="InterPro" id="IPR015806">
    <property type="entry name" value="Pyrv_Knase_insert_dom_sf"/>
</dbReference>
<keyword evidence="6" id="KW-0479">Metal-binding</keyword>
<dbReference type="OMA" id="SHEFHAQ"/>
<dbReference type="Pfam" id="PF00224">
    <property type="entry name" value="PK"/>
    <property type="match status" value="1"/>
</dbReference>
<sequence length="174" mass="19741">MIAKLESINNDDIPMIISTQLEHLCHLNISQQPTLHRKTSIICTIGPACDTVEKLKAMIANGMNIARLNFSHGSHEFHAQTIQNIREALRSKDDMTNVAIALDTKGPEIRTGIIETVNLNYLIIIFVLTQKIAIQLSFQSNNHALLNLQIIQAFSSLKLKYLLSFEFDTFYYRI</sequence>
<evidence type="ECO:0000256" key="6">
    <source>
        <dbReference type="ARBA" id="ARBA00022723"/>
    </source>
</evidence>
<comment type="pathway">
    <text evidence="2">Carbohydrate degradation; glycolysis; pyruvate from D-glyceraldehyde 3-phosphate: step 5/5.</text>
</comment>
<name>A0A1I9G896_BRUMA</name>
<keyword evidence="9" id="KW-0067">ATP-binding</keyword>
<keyword evidence="7" id="KW-0547">Nucleotide-binding</keyword>
<dbReference type="AlphaFoldDB" id="A0A1I9G896"/>
<dbReference type="InterPro" id="IPR015813">
    <property type="entry name" value="Pyrv/PenolPyrv_kinase-like_dom"/>
</dbReference>
<evidence type="ECO:0000256" key="8">
    <source>
        <dbReference type="ARBA" id="ARBA00022777"/>
    </source>
</evidence>
<dbReference type="InterPro" id="IPR040442">
    <property type="entry name" value="Pyrv_kinase-like_dom_sf"/>
</dbReference>
<keyword evidence="5" id="KW-0808">Transferase</keyword>
<dbReference type="PANTHER" id="PTHR11817">
    <property type="entry name" value="PYRUVATE KINASE"/>
    <property type="match status" value="1"/>
</dbReference>
<comment type="cofactor">
    <cofactor evidence="1">
        <name>K(+)</name>
        <dbReference type="ChEBI" id="CHEBI:29103"/>
    </cofactor>
</comment>
<reference evidence="14" key="2">
    <citation type="submission" date="2012-12" db="EMBL/GenBank/DDBJ databases">
        <authorList>
            <consortium name="WormBase Consortium"/>
            <person name="Ghedin E."/>
            <person name="Paulini M."/>
        </authorList>
    </citation>
    <scope>NUCLEOTIDE SEQUENCE</scope>
    <source>
        <strain evidence="14">FR3</strain>
    </source>
</reference>
<keyword evidence="11" id="KW-0324">Glycolysis</keyword>
<evidence type="ECO:0000256" key="12">
    <source>
        <dbReference type="ARBA" id="ARBA00023317"/>
    </source>
</evidence>
<evidence type="ECO:0000256" key="9">
    <source>
        <dbReference type="ARBA" id="ARBA00022840"/>
    </source>
</evidence>
<evidence type="ECO:0000256" key="2">
    <source>
        <dbReference type="ARBA" id="ARBA00004997"/>
    </source>
</evidence>
<evidence type="ECO:0000256" key="3">
    <source>
        <dbReference type="ARBA" id="ARBA00008663"/>
    </source>
</evidence>
<organism evidence="14">
    <name type="scientific">Brugia malayi</name>
    <name type="common">Filarial nematode worm</name>
    <dbReference type="NCBI Taxonomy" id="6279"/>
    <lineage>
        <taxon>Eukaryota</taxon>
        <taxon>Metazoa</taxon>
        <taxon>Ecdysozoa</taxon>
        <taxon>Nematoda</taxon>
        <taxon>Chromadorea</taxon>
        <taxon>Rhabditida</taxon>
        <taxon>Spirurina</taxon>
        <taxon>Spiruromorpha</taxon>
        <taxon>Filarioidea</taxon>
        <taxon>Onchocercidae</taxon>
        <taxon>Brugia</taxon>
    </lineage>
</organism>
<dbReference type="GO" id="GO:0030955">
    <property type="term" value="F:potassium ion binding"/>
    <property type="evidence" value="ECO:0007669"/>
    <property type="project" value="InterPro"/>
</dbReference>
<keyword evidence="10" id="KW-0460">Magnesium</keyword>
<gene>
    <name evidence="14" type="primary">Bm13357</name>
    <name evidence="14" type="ORF">BM_Bm13357</name>
</gene>
<evidence type="ECO:0000256" key="10">
    <source>
        <dbReference type="ARBA" id="ARBA00022842"/>
    </source>
</evidence>
<protein>
    <recommendedName>
        <fullName evidence="4">pyruvate kinase</fullName>
        <ecNumber evidence="4">2.7.1.40</ecNumber>
    </recommendedName>
</protein>
<dbReference type="Gene3D" id="2.40.33.10">
    <property type="entry name" value="PK beta-barrel domain-like"/>
    <property type="match status" value="1"/>
</dbReference>
<dbReference type="EMBL" id="LN856234">
    <property type="protein sequence ID" value="CDQ06104.1"/>
    <property type="molecule type" value="Genomic_DNA"/>
</dbReference>
<dbReference type="InterPro" id="IPR001697">
    <property type="entry name" value="Pyr_Knase"/>
</dbReference>
<evidence type="ECO:0000313" key="14">
    <source>
        <dbReference type="EMBL" id="CDQ06104.1"/>
    </source>
</evidence>
<accession>A0A1I9G896</accession>
<dbReference type="SUPFAM" id="SSF51621">
    <property type="entry name" value="Phosphoenolpyruvate/pyruvate domain"/>
    <property type="match status" value="1"/>
</dbReference>
<dbReference type="Gene3D" id="3.20.20.60">
    <property type="entry name" value="Phosphoenolpyruvate-binding domains"/>
    <property type="match status" value="1"/>
</dbReference>
<keyword evidence="8" id="KW-0418">Kinase</keyword>
<dbReference type="EC" id="2.7.1.40" evidence="4"/>
<keyword evidence="12" id="KW-0670">Pyruvate</keyword>
<evidence type="ECO:0000256" key="7">
    <source>
        <dbReference type="ARBA" id="ARBA00022741"/>
    </source>
</evidence>
<dbReference type="InterPro" id="IPR015793">
    <property type="entry name" value="Pyrv_Knase_brl"/>
</dbReference>
<evidence type="ECO:0000256" key="5">
    <source>
        <dbReference type="ARBA" id="ARBA00022679"/>
    </source>
</evidence>
<comment type="similarity">
    <text evidence="3">Belongs to the pyruvate kinase family.</text>
</comment>
<dbReference type="UniPathway" id="UPA00109">
    <property type="reaction ID" value="UER00188"/>
</dbReference>
<evidence type="ECO:0000256" key="11">
    <source>
        <dbReference type="ARBA" id="ARBA00023152"/>
    </source>
</evidence>
<reference evidence="14" key="1">
    <citation type="journal article" date="2007" name="Science">
        <title>Draft genome of the filarial nematode parasite Brugia malayi.</title>
        <authorList>
            <person name="Ghedin E."/>
            <person name="Wang S."/>
            <person name="Spiro D."/>
            <person name="Caler E."/>
            <person name="Zhao Q."/>
            <person name="Crabtree J."/>
            <person name="Allen J.E."/>
            <person name="Delcher A.L."/>
            <person name="Guiliano D.B."/>
            <person name="Miranda-Saavedra D."/>
            <person name="Angiuoli S.V."/>
            <person name="Creasy T."/>
            <person name="Amedeo P."/>
            <person name="Haas B."/>
            <person name="El-Sayed N.M."/>
            <person name="Wortman J.R."/>
            <person name="Feldblyum T."/>
            <person name="Tallon L."/>
            <person name="Schatz M."/>
            <person name="Shumway M."/>
            <person name="Koo H."/>
            <person name="Salzberg S.L."/>
            <person name="Schobel S."/>
            <person name="Pertea M."/>
            <person name="Pop M."/>
            <person name="White O."/>
            <person name="Barton G.J."/>
            <person name="Carlow C.K."/>
            <person name="Crawford M.J."/>
            <person name="Daub J."/>
            <person name="Dimmic M.W."/>
            <person name="Estes C.F."/>
            <person name="Foster J.M."/>
            <person name="Ganatra M."/>
            <person name="Gregory W.F."/>
            <person name="Johnson N.M."/>
            <person name="Jin J."/>
            <person name="Komuniecki R."/>
            <person name="Korf I."/>
            <person name="Kumar S."/>
            <person name="Laney S."/>
            <person name="Li B.W."/>
            <person name="Li W."/>
            <person name="Lindblom T.H."/>
            <person name="Lustigman S."/>
            <person name="Ma D."/>
            <person name="Maina C.V."/>
            <person name="Martin D.M."/>
            <person name="McCarter J.P."/>
            <person name="McReynolds L."/>
            <person name="Mitreva M."/>
            <person name="Nutman T.B."/>
            <person name="Parkinson J."/>
            <person name="Peregrin-Alvarez J.M."/>
            <person name="Poole C."/>
            <person name="Ren Q."/>
            <person name="Saunders L."/>
            <person name="Sluder A.E."/>
            <person name="Smith K."/>
            <person name="Stanke M."/>
            <person name="Unnasch T.R."/>
            <person name="Ware J."/>
            <person name="Wei A.D."/>
            <person name="Weil G."/>
            <person name="Williams D.J."/>
            <person name="Zhang Y."/>
            <person name="Williams S.A."/>
            <person name="Fraser-Liggett C."/>
            <person name="Slatko B."/>
            <person name="Blaxter M.L."/>
            <person name="Scott A.L."/>
        </authorList>
    </citation>
    <scope>NUCLEOTIDE SEQUENCE</scope>
    <source>
        <strain evidence="14">FR3</strain>
    </source>
</reference>
<evidence type="ECO:0000259" key="13">
    <source>
        <dbReference type="Pfam" id="PF00224"/>
    </source>
</evidence>
<feature type="domain" description="Pyruvate kinase barrel" evidence="13">
    <location>
        <begin position="37"/>
        <end position="119"/>
    </location>
</feature>
<proteinExistence type="inferred from homology"/>
<dbReference type="GO" id="GO:0005524">
    <property type="term" value="F:ATP binding"/>
    <property type="evidence" value="ECO:0007669"/>
    <property type="project" value="UniProtKB-KW"/>
</dbReference>
<evidence type="ECO:0000256" key="1">
    <source>
        <dbReference type="ARBA" id="ARBA00001958"/>
    </source>
</evidence>
<evidence type="ECO:0000256" key="4">
    <source>
        <dbReference type="ARBA" id="ARBA00012142"/>
    </source>
</evidence>
<dbReference type="GO" id="GO:0016301">
    <property type="term" value="F:kinase activity"/>
    <property type="evidence" value="ECO:0007669"/>
    <property type="project" value="UniProtKB-KW"/>
</dbReference>